<feature type="transmembrane region" description="Helical" evidence="6">
    <location>
        <begin position="298"/>
        <end position="318"/>
    </location>
</feature>
<dbReference type="Proteomes" id="UP000182101">
    <property type="component" value="Chromosome"/>
</dbReference>
<dbReference type="InterPro" id="IPR050833">
    <property type="entry name" value="Poly_Biosynth_Transport"/>
</dbReference>
<feature type="transmembrane region" description="Helical" evidence="6">
    <location>
        <begin position="118"/>
        <end position="143"/>
    </location>
</feature>
<accession>A0AAC9JAW2</accession>
<feature type="transmembrane region" description="Helical" evidence="6">
    <location>
        <begin position="426"/>
        <end position="446"/>
    </location>
</feature>
<evidence type="ECO:0000256" key="4">
    <source>
        <dbReference type="ARBA" id="ARBA00022989"/>
    </source>
</evidence>
<evidence type="ECO:0000313" key="8">
    <source>
        <dbReference type="Proteomes" id="UP000182101"/>
    </source>
</evidence>
<evidence type="ECO:0000256" key="5">
    <source>
        <dbReference type="ARBA" id="ARBA00023136"/>
    </source>
</evidence>
<gene>
    <name evidence="7" type="ORF">BM524_07255</name>
</gene>
<evidence type="ECO:0000256" key="6">
    <source>
        <dbReference type="SAM" id="Phobius"/>
    </source>
</evidence>
<dbReference type="PANTHER" id="PTHR30250:SF26">
    <property type="entry name" value="PSMA PROTEIN"/>
    <property type="match status" value="1"/>
</dbReference>
<organism evidence="7 8">
    <name type="scientific">Alteromonas mediterranea</name>
    <dbReference type="NCBI Taxonomy" id="314275"/>
    <lineage>
        <taxon>Bacteria</taxon>
        <taxon>Pseudomonadati</taxon>
        <taxon>Pseudomonadota</taxon>
        <taxon>Gammaproteobacteria</taxon>
        <taxon>Alteromonadales</taxon>
        <taxon>Alteromonadaceae</taxon>
        <taxon>Alteromonas/Salinimonas group</taxon>
        <taxon>Alteromonas</taxon>
    </lineage>
</organism>
<sequence>MLKVLVTGALYNLLNVIVQILLGLIVFREMLLHFGEADFGTWSLLFAILAHVKLFEFGLGSIVSKLVPVLRNGDSKNVSYFSTAIVVMALIFTVFFFALVAVAVSVEHDSLKFEGTEAFTLVLLLIGCNFLFLYLTGVFHAYLTGSFQVGRLNSVRLFINILRSVLVIGSLQYDSSVVVVAFIFALTSLLELLLLFLLSVKSGLLEDLDISMCSMKSFAYVAERGCKLFFLSVNDYVRQNALIIVSGFVLGVVAIVPLRIAGRLMEVYVQASISLNYLLTPYFSSISNEASDSIISKFFISIICATTLSAVIFFNIILVGDWFLITWLGEVPQFTSEVVKLVAVGFCVATIQGPCVSFLISNDKNKTLMILCLLEIITLLAIIYPLVEYFGVLGAGYAMTISLVFSRGLFQPFIMSKVIKVRLHYYYANLLIPVLITGTALSSLYWLSSKIDVADKNINVAIFVLMQGGLALVVLYCLKQKYGTKSSSVLRKGS</sequence>
<feature type="transmembrane region" description="Helical" evidence="6">
    <location>
        <begin position="9"/>
        <end position="27"/>
    </location>
</feature>
<feature type="transmembrane region" description="Helical" evidence="6">
    <location>
        <begin position="39"/>
        <end position="59"/>
    </location>
</feature>
<dbReference type="PANTHER" id="PTHR30250">
    <property type="entry name" value="PST FAMILY PREDICTED COLANIC ACID TRANSPORTER"/>
    <property type="match status" value="1"/>
</dbReference>
<evidence type="ECO:0000256" key="1">
    <source>
        <dbReference type="ARBA" id="ARBA00004651"/>
    </source>
</evidence>
<feature type="transmembrane region" description="Helical" evidence="6">
    <location>
        <begin position="393"/>
        <end position="414"/>
    </location>
</feature>
<reference evidence="7 8" key="1">
    <citation type="submission" date="2016-11" db="EMBL/GenBank/DDBJ databases">
        <title>Networking in microbes: conjugative elements and plasmids in the genus Alteromonas.</title>
        <authorList>
            <person name="Lopez-Perez M."/>
            <person name="Ramon-Marco N."/>
            <person name="Rodriguez-Valera F."/>
        </authorList>
    </citation>
    <scope>NUCLEOTIDE SEQUENCE [LARGE SCALE GENOMIC DNA]</scope>
    <source>
        <strain evidence="7 8">CP48</strain>
    </source>
</reference>
<proteinExistence type="predicted"/>
<evidence type="ECO:0008006" key="9">
    <source>
        <dbReference type="Google" id="ProtNLM"/>
    </source>
</evidence>
<evidence type="ECO:0000313" key="7">
    <source>
        <dbReference type="EMBL" id="APD89607.1"/>
    </source>
</evidence>
<feature type="transmembrane region" description="Helical" evidence="6">
    <location>
        <begin position="338"/>
        <end position="360"/>
    </location>
</feature>
<comment type="subcellular location">
    <subcellularLocation>
        <location evidence="1">Cell membrane</location>
        <topology evidence="1">Multi-pass membrane protein</topology>
    </subcellularLocation>
</comment>
<dbReference type="AlphaFoldDB" id="A0AAC9JAW2"/>
<dbReference type="RefSeq" id="WP_071959023.1">
    <property type="nucleotide sequence ID" value="NZ_CP018024.1"/>
</dbReference>
<protein>
    <recommendedName>
        <fullName evidence="9">Polysaccharide biosynthesis protein C-terminal domain-containing protein</fullName>
    </recommendedName>
</protein>
<evidence type="ECO:0000256" key="2">
    <source>
        <dbReference type="ARBA" id="ARBA00022475"/>
    </source>
</evidence>
<keyword evidence="2" id="KW-1003">Cell membrane</keyword>
<name>A0AAC9JAW2_9ALTE</name>
<dbReference type="GO" id="GO:0005886">
    <property type="term" value="C:plasma membrane"/>
    <property type="evidence" value="ECO:0007669"/>
    <property type="project" value="UniProtKB-SubCell"/>
</dbReference>
<evidence type="ECO:0000256" key="3">
    <source>
        <dbReference type="ARBA" id="ARBA00022692"/>
    </source>
</evidence>
<feature type="transmembrane region" description="Helical" evidence="6">
    <location>
        <begin position="80"/>
        <end position="106"/>
    </location>
</feature>
<feature type="transmembrane region" description="Helical" evidence="6">
    <location>
        <begin position="367"/>
        <end position="387"/>
    </location>
</feature>
<feature type="transmembrane region" description="Helical" evidence="6">
    <location>
        <begin position="458"/>
        <end position="478"/>
    </location>
</feature>
<keyword evidence="5 6" id="KW-0472">Membrane</keyword>
<feature type="transmembrane region" description="Helical" evidence="6">
    <location>
        <begin position="179"/>
        <end position="198"/>
    </location>
</feature>
<keyword evidence="3 6" id="KW-0812">Transmembrane</keyword>
<dbReference type="EMBL" id="CP018024">
    <property type="protein sequence ID" value="APD89607.1"/>
    <property type="molecule type" value="Genomic_DNA"/>
</dbReference>
<feature type="transmembrane region" description="Helical" evidence="6">
    <location>
        <begin position="241"/>
        <end position="261"/>
    </location>
</feature>
<keyword evidence="4 6" id="KW-1133">Transmembrane helix</keyword>